<keyword evidence="3 5" id="KW-1133">Transmembrane helix</keyword>
<feature type="transmembrane region" description="Helical" evidence="5">
    <location>
        <begin position="59"/>
        <end position="81"/>
    </location>
</feature>
<sequence>MYPIIVLSVTGLLTLFLGLENPKSKWIAPGTLFFLLVALASNALDWNAPGHYFNAMIEVNNSIILIESLIILTTFFIVILSTGQFEDENAHPAEYYALMQFSVVGALIMASFSNLLMLFLGLEILSIALYVLTGSDKTNLRGNEASLKYFLMGSFATGILLFGIAMLYGSTGSFDIHAGSNLIQAHPTAKVLFFVGIVFTVIGLLFKISGAPFHFWTADVYQGAPTIFTAFMATVVKTAVVFSLYRLLATGFGFEFNLWSKVLFVVIALSLIIGNLTAVMQDNFKRLLAFSSISQAGFLLMGLVGINERTFVNLGYYSASYVLATIAGLGVLMIVSRQTIKDGRPNENVEVFNGLFKNKPGLAIVLFIAMLSLSGIPLTSGFWAKFFVFTDALRTGHLWVLVLAIMMSAVSLYYYFKPVVAAFKSGEEREIEVKPLHAGLLYVTAALIVILGVAPQIFRALFI</sequence>
<dbReference type="GO" id="GO:0008137">
    <property type="term" value="F:NADH dehydrogenase (ubiquinone) activity"/>
    <property type="evidence" value="ECO:0007669"/>
    <property type="project" value="InterPro"/>
</dbReference>
<reference key="1">
    <citation type="submission" date="2010-11" db="EMBL/GenBank/DDBJ databases">
        <title>The complete genome of Leadbetterella byssophila DSM 17132.</title>
        <authorList>
            <consortium name="US DOE Joint Genome Institute (JGI-PGF)"/>
            <person name="Lucas S."/>
            <person name="Copeland A."/>
            <person name="Lapidus A."/>
            <person name="Glavina del Rio T."/>
            <person name="Dalin E."/>
            <person name="Tice H."/>
            <person name="Bruce D."/>
            <person name="Goodwin L."/>
            <person name="Pitluck S."/>
            <person name="Kyrpides N."/>
            <person name="Mavromatis K."/>
            <person name="Ivanova N."/>
            <person name="Teshima H."/>
            <person name="Brettin T."/>
            <person name="Detter J.C."/>
            <person name="Han C."/>
            <person name="Tapia R."/>
            <person name="Land M."/>
            <person name="Hauser L."/>
            <person name="Markowitz V."/>
            <person name="Cheng J.-F."/>
            <person name="Hugenholtz P."/>
            <person name="Woyke T."/>
            <person name="Wu D."/>
            <person name="Tindall B."/>
            <person name="Pomrenke H.G."/>
            <person name="Brambilla E."/>
            <person name="Klenk H.-P."/>
            <person name="Eisen J.A."/>
        </authorList>
    </citation>
    <scope>NUCLEOTIDE SEQUENCE [LARGE SCALE GENOMIC DNA]</scope>
    <source>
        <strain>DSM 17132</strain>
    </source>
</reference>
<dbReference type="PANTHER" id="PTHR22773">
    <property type="entry name" value="NADH DEHYDROGENASE"/>
    <property type="match status" value="1"/>
</dbReference>
<dbReference type="eggNOG" id="COG1007">
    <property type="taxonomic scope" value="Bacteria"/>
</dbReference>
<dbReference type="RefSeq" id="WP_013409478.1">
    <property type="nucleotide sequence ID" value="NC_014655.1"/>
</dbReference>
<evidence type="ECO:0000313" key="8">
    <source>
        <dbReference type="EMBL" id="ADQ18446.1"/>
    </source>
</evidence>
<feature type="transmembrane region" description="Helical" evidence="5">
    <location>
        <begin position="436"/>
        <end position="458"/>
    </location>
</feature>
<dbReference type="Proteomes" id="UP000007435">
    <property type="component" value="Chromosome"/>
</dbReference>
<reference evidence="8 9" key="2">
    <citation type="journal article" date="2011" name="Stand. Genomic Sci.">
        <title>Complete genome sequence of Leadbetterella byssophila type strain (4M15).</title>
        <authorList>
            <person name="Abt B."/>
            <person name="Teshima H."/>
            <person name="Lucas S."/>
            <person name="Lapidus A."/>
            <person name="Del Rio T.G."/>
            <person name="Nolan M."/>
            <person name="Tice H."/>
            <person name="Cheng J.F."/>
            <person name="Pitluck S."/>
            <person name="Liolios K."/>
            <person name="Pagani I."/>
            <person name="Ivanova N."/>
            <person name="Mavromatis K."/>
            <person name="Pati A."/>
            <person name="Tapia R."/>
            <person name="Han C."/>
            <person name="Goodwin L."/>
            <person name="Chen A."/>
            <person name="Palaniappan K."/>
            <person name="Land M."/>
            <person name="Hauser L."/>
            <person name="Chang Y.J."/>
            <person name="Jeffries C.D."/>
            <person name="Rohde M."/>
            <person name="Goker M."/>
            <person name="Tindall B.J."/>
            <person name="Detter J.C."/>
            <person name="Woyke T."/>
            <person name="Bristow J."/>
            <person name="Eisen J.A."/>
            <person name="Markowitz V."/>
            <person name="Hugenholtz P."/>
            <person name="Klenk H.P."/>
            <person name="Kyrpides N.C."/>
        </authorList>
    </citation>
    <scope>NUCLEOTIDE SEQUENCE [LARGE SCALE GENOMIC DNA]</scope>
    <source>
        <strain evidence="9">DSM 17132 / JCM 16389 / KACC 11308 / NBRC 106382 / 4M15</strain>
    </source>
</reference>
<keyword evidence="5" id="KW-0874">Quinone</keyword>
<dbReference type="EC" id="7.1.1.-" evidence="5"/>
<dbReference type="HOGENOM" id="CLU_007100_1_4_10"/>
<dbReference type="GO" id="GO:0005886">
    <property type="term" value="C:plasma membrane"/>
    <property type="evidence" value="ECO:0007669"/>
    <property type="project" value="UniProtKB-SubCell"/>
</dbReference>
<evidence type="ECO:0000256" key="3">
    <source>
        <dbReference type="ARBA" id="ARBA00022989"/>
    </source>
</evidence>
<keyword evidence="5" id="KW-1003">Cell membrane</keyword>
<dbReference type="EMBL" id="CP002305">
    <property type="protein sequence ID" value="ADQ18446.1"/>
    <property type="molecule type" value="Genomic_DNA"/>
</dbReference>
<feature type="domain" description="NADH:quinone oxidoreductase/Mrp antiporter transmembrane" evidence="7">
    <location>
        <begin position="114"/>
        <end position="408"/>
    </location>
</feature>
<evidence type="ECO:0000256" key="1">
    <source>
        <dbReference type="ARBA" id="ARBA00004127"/>
    </source>
</evidence>
<feature type="transmembrane region" description="Helical" evidence="5">
    <location>
        <begin position="101"/>
        <end position="129"/>
    </location>
</feature>
<gene>
    <name evidence="5" type="primary">nuoN</name>
    <name evidence="8" type="ordered locus">Lbys_2784</name>
</gene>
<feature type="transmembrane region" description="Helical" evidence="5">
    <location>
        <begin position="362"/>
        <end position="384"/>
    </location>
</feature>
<protein>
    <recommendedName>
        <fullName evidence="5">NADH-quinone oxidoreductase subunit N</fullName>
        <ecNumber evidence="5">7.1.1.-</ecNumber>
    </recommendedName>
    <alternativeName>
        <fullName evidence="5">NADH dehydrogenase I subunit N</fullName>
    </alternativeName>
    <alternativeName>
        <fullName evidence="5">NDH-1 subunit N</fullName>
    </alternativeName>
</protein>
<evidence type="ECO:0000256" key="5">
    <source>
        <dbReference type="HAMAP-Rule" id="MF_00445"/>
    </source>
</evidence>
<feature type="transmembrane region" description="Helical" evidence="5">
    <location>
        <begin position="287"/>
        <end position="306"/>
    </location>
</feature>
<evidence type="ECO:0000256" key="6">
    <source>
        <dbReference type="RuleBase" id="RU000320"/>
    </source>
</evidence>
<keyword evidence="5" id="KW-1278">Translocase</keyword>
<name>E4RRB3_LEAB4</name>
<organism evidence="8 9">
    <name type="scientific">Leadbetterella byssophila (strain DSM 17132 / JCM 16389 / KACC 11308 / NBRC 106382 / 4M15)</name>
    <dbReference type="NCBI Taxonomy" id="649349"/>
    <lineage>
        <taxon>Bacteria</taxon>
        <taxon>Pseudomonadati</taxon>
        <taxon>Bacteroidota</taxon>
        <taxon>Cytophagia</taxon>
        <taxon>Cytophagales</taxon>
        <taxon>Leadbetterellaceae</taxon>
        <taxon>Leadbetterella</taxon>
    </lineage>
</organism>
<feature type="transmembrane region" description="Helical" evidence="5">
    <location>
        <begin position="188"/>
        <end position="206"/>
    </location>
</feature>
<evidence type="ECO:0000256" key="4">
    <source>
        <dbReference type="ARBA" id="ARBA00023136"/>
    </source>
</evidence>
<evidence type="ECO:0000256" key="2">
    <source>
        <dbReference type="ARBA" id="ARBA00022692"/>
    </source>
</evidence>
<dbReference type="AlphaFoldDB" id="E4RRB3"/>
<comment type="subunit">
    <text evidence="5">NDH-1 is composed of 14 different subunits. Subunits NuoA, H, J, K, L, M, N constitute the membrane sector of the complex.</text>
</comment>
<keyword evidence="5" id="KW-0997">Cell inner membrane</keyword>
<keyword evidence="9" id="KW-1185">Reference proteome</keyword>
<keyword evidence="5" id="KW-0520">NAD</keyword>
<feature type="transmembrane region" description="Helical" evidence="5">
    <location>
        <begin position="396"/>
        <end position="416"/>
    </location>
</feature>
<evidence type="ECO:0000259" key="7">
    <source>
        <dbReference type="Pfam" id="PF00361"/>
    </source>
</evidence>
<feature type="transmembrane region" description="Helical" evidence="5">
    <location>
        <begin position="258"/>
        <end position="280"/>
    </location>
</feature>
<dbReference type="STRING" id="649349.Lbys_2784"/>
<feature type="transmembrane region" description="Helical" evidence="5">
    <location>
        <begin position="28"/>
        <end position="47"/>
    </location>
</feature>
<keyword evidence="5" id="KW-0813">Transport</keyword>
<accession>E4RRB3</accession>
<dbReference type="GO" id="GO:0048038">
    <property type="term" value="F:quinone binding"/>
    <property type="evidence" value="ECO:0007669"/>
    <property type="project" value="UniProtKB-KW"/>
</dbReference>
<dbReference type="GO" id="GO:0050136">
    <property type="term" value="F:NADH dehydrogenase (quinone) (non-electrogenic) activity"/>
    <property type="evidence" value="ECO:0007669"/>
    <property type="project" value="UniProtKB-UniRule"/>
</dbReference>
<feature type="transmembrane region" description="Helical" evidence="5">
    <location>
        <begin position="227"/>
        <end position="246"/>
    </location>
</feature>
<comment type="function">
    <text evidence="5">NDH-1 shuttles electrons from NADH, via FMN and iron-sulfur (Fe-S) centers, to quinones in the respiratory chain. The immediate electron acceptor for the enzyme in this species is believed to be a menaquinone. Couples the redox reaction to proton translocation (for every two electrons transferred, four hydrogen ions are translocated across the cytoplasmic membrane), and thus conserves the redox energy in a proton gradient.</text>
</comment>
<dbReference type="InterPro" id="IPR010096">
    <property type="entry name" value="NADH-Q_OxRdtase_suN/2"/>
</dbReference>
<dbReference type="InterPro" id="IPR001750">
    <property type="entry name" value="ND/Mrp_TM"/>
</dbReference>
<comment type="similarity">
    <text evidence="5">Belongs to the complex I subunit 2 family.</text>
</comment>
<dbReference type="NCBIfam" id="TIGR01770">
    <property type="entry name" value="NDH_I_N"/>
    <property type="match status" value="1"/>
</dbReference>
<evidence type="ECO:0000313" key="9">
    <source>
        <dbReference type="Proteomes" id="UP000007435"/>
    </source>
</evidence>
<feature type="transmembrane region" description="Helical" evidence="5">
    <location>
        <begin position="318"/>
        <end position="335"/>
    </location>
</feature>
<comment type="subcellular location">
    <subcellularLocation>
        <location evidence="5">Cell inner membrane</location>
        <topology evidence="5">Multi-pass membrane protein</topology>
    </subcellularLocation>
    <subcellularLocation>
        <location evidence="1">Endomembrane system</location>
        <topology evidence="1">Multi-pass membrane protein</topology>
    </subcellularLocation>
    <subcellularLocation>
        <location evidence="6">Membrane</location>
        <topology evidence="6">Multi-pass membrane protein</topology>
    </subcellularLocation>
</comment>
<dbReference type="GO" id="GO:0012505">
    <property type="term" value="C:endomembrane system"/>
    <property type="evidence" value="ECO:0007669"/>
    <property type="project" value="UniProtKB-SubCell"/>
</dbReference>
<dbReference type="OrthoDB" id="9811718at2"/>
<feature type="transmembrane region" description="Helical" evidence="5">
    <location>
        <begin position="149"/>
        <end position="168"/>
    </location>
</feature>
<comment type="catalytic activity">
    <reaction evidence="5">
        <text>a quinone + NADH + 5 H(+)(in) = a quinol + NAD(+) + 4 H(+)(out)</text>
        <dbReference type="Rhea" id="RHEA:57888"/>
        <dbReference type="ChEBI" id="CHEBI:15378"/>
        <dbReference type="ChEBI" id="CHEBI:24646"/>
        <dbReference type="ChEBI" id="CHEBI:57540"/>
        <dbReference type="ChEBI" id="CHEBI:57945"/>
        <dbReference type="ChEBI" id="CHEBI:132124"/>
    </reaction>
</comment>
<keyword evidence="4 5" id="KW-0472">Membrane</keyword>
<dbReference type="HAMAP" id="MF_00445">
    <property type="entry name" value="NDH1_NuoN_1"/>
    <property type="match status" value="1"/>
</dbReference>
<dbReference type="GO" id="GO:0042773">
    <property type="term" value="P:ATP synthesis coupled electron transport"/>
    <property type="evidence" value="ECO:0007669"/>
    <property type="project" value="InterPro"/>
</dbReference>
<keyword evidence="2 5" id="KW-0812">Transmembrane</keyword>
<dbReference type="KEGG" id="lby:Lbys_2784"/>
<proteinExistence type="inferred from homology"/>
<dbReference type="Pfam" id="PF00361">
    <property type="entry name" value="Proton_antipo_M"/>
    <property type="match status" value="1"/>
</dbReference>